<evidence type="ECO:0000256" key="2">
    <source>
        <dbReference type="ARBA" id="ARBA00022475"/>
    </source>
</evidence>
<evidence type="ECO:0000256" key="4">
    <source>
        <dbReference type="ARBA" id="ARBA00022679"/>
    </source>
</evidence>
<sequence length="605" mass="67072">MVAPGMSESGRNRPDSTPFLHRLGDSAGFTTDPLPLPTILTRHRWRLLTCLALLLALAAGIGLRAPTPPDEPRFVLAARAMVETGQWLLPHRGSELYAEKPPVFMWIQAATYQVIRNWNLAFLLPSLLAGLATLWLSWDLSRRLWNRRIAWWAMLALASCLQFGLMAKRAQIDMVLVALTTLSLWALLRHLLERPNTRLLWVAGFAAGLGTVTKGVGFLPLLVLLPWALWRWKGQPRPGAALPRARSLLWLIPAFLLGTAVWLGPLGIALLNDPSPELQGYARELLFKQTGTRYANAWHHVQPAWYYLQVIATLWLPGSLLLPALVPAWWRRLKRLDGRYWLLLGWALLVLLFFSASPGKREVYIFPMLPALCVAAAPLLPGLLRRPGPRWLLLAYVLVLGAAALGIGAQLLGDGAWAHAQLAKRGMPETLLPVLGAWLLGFGIVVLLLAAWLRQRRAGMLALLTAVLLWNLHGWGLMPALGPYSSSSALMQQVGERIGPSAELGALAWREQNLLQADRPVTDFGFKRPWDEQWHDAGPWLAQAPHNRWLLVLEQAISPCVDRAQAVMIGSANRNRWWLVPGTAWNAACHAELSKDAAAGVDDGD</sequence>
<feature type="transmembrane region" description="Helical" evidence="8">
    <location>
        <begin position="391"/>
        <end position="412"/>
    </location>
</feature>
<evidence type="ECO:0000259" key="9">
    <source>
        <dbReference type="Pfam" id="PF13231"/>
    </source>
</evidence>
<evidence type="ECO:0000256" key="3">
    <source>
        <dbReference type="ARBA" id="ARBA00022676"/>
    </source>
</evidence>
<keyword evidence="2" id="KW-1003">Cell membrane</keyword>
<feature type="transmembrane region" description="Helical" evidence="8">
    <location>
        <begin position="248"/>
        <end position="271"/>
    </location>
</feature>
<name>A0AAP5AFU3_9GAMM</name>
<feature type="transmembrane region" description="Helical" evidence="8">
    <location>
        <begin position="118"/>
        <end position="137"/>
    </location>
</feature>
<keyword evidence="7 8" id="KW-0472">Membrane</keyword>
<keyword evidence="3" id="KW-0328">Glycosyltransferase</keyword>
<dbReference type="PANTHER" id="PTHR33908:SF3">
    <property type="entry name" value="UNDECAPRENYL PHOSPHATE-ALPHA-4-AMINO-4-DEOXY-L-ARABINOSE ARABINOSYL TRANSFERASE"/>
    <property type="match status" value="1"/>
</dbReference>
<evidence type="ECO:0000256" key="8">
    <source>
        <dbReference type="SAM" id="Phobius"/>
    </source>
</evidence>
<protein>
    <submittedName>
        <fullName evidence="10">4-amino-4-deoxy-L-arabinose transferase-like glycosyltransferase</fullName>
    </submittedName>
</protein>
<dbReference type="AlphaFoldDB" id="A0AAP5AFU3"/>
<dbReference type="EMBL" id="JAUTAS010000001">
    <property type="protein sequence ID" value="MDQ1107844.1"/>
    <property type="molecule type" value="Genomic_DNA"/>
</dbReference>
<evidence type="ECO:0000313" key="10">
    <source>
        <dbReference type="EMBL" id="MDQ1107844.1"/>
    </source>
</evidence>
<reference evidence="10" key="1">
    <citation type="submission" date="2023-07" db="EMBL/GenBank/DDBJ databases">
        <title>Functional and genomic diversity of the sorghum phyllosphere microbiome.</title>
        <authorList>
            <person name="Shade A."/>
        </authorList>
    </citation>
    <scope>NUCLEOTIDE SEQUENCE</scope>
    <source>
        <strain evidence="10">SORGH_AS_0457</strain>
    </source>
</reference>
<feature type="transmembrane region" description="Helical" evidence="8">
    <location>
        <begin position="363"/>
        <end position="384"/>
    </location>
</feature>
<dbReference type="PANTHER" id="PTHR33908">
    <property type="entry name" value="MANNOSYLTRANSFERASE YKCB-RELATED"/>
    <property type="match status" value="1"/>
</dbReference>
<dbReference type="Pfam" id="PF13231">
    <property type="entry name" value="PMT_2"/>
    <property type="match status" value="1"/>
</dbReference>
<feature type="transmembrane region" description="Helical" evidence="8">
    <location>
        <begin position="340"/>
        <end position="357"/>
    </location>
</feature>
<comment type="subcellular location">
    <subcellularLocation>
        <location evidence="1">Cell membrane</location>
        <topology evidence="1">Multi-pass membrane protein</topology>
    </subcellularLocation>
</comment>
<feature type="transmembrane region" description="Helical" evidence="8">
    <location>
        <begin position="45"/>
        <end position="63"/>
    </location>
</feature>
<dbReference type="InterPro" id="IPR038731">
    <property type="entry name" value="RgtA/B/C-like"/>
</dbReference>
<dbReference type="GO" id="GO:0010041">
    <property type="term" value="P:response to iron(III) ion"/>
    <property type="evidence" value="ECO:0007669"/>
    <property type="project" value="TreeGrafter"/>
</dbReference>
<feature type="transmembrane region" description="Helical" evidence="8">
    <location>
        <begin position="304"/>
        <end position="328"/>
    </location>
</feature>
<feature type="transmembrane region" description="Helical" evidence="8">
    <location>
        <begin position="198"/>
        <end position="227"/>
    </location>
</feature>
<organism evidence="10 11">
    <name type="scientific">Stenotrophomonas rhizophila</name>
    <dbReference type="NCBI Taxonomy" id="216778"/>
    <lineage>
        <taxon>Bacteria</taxon>
        <taxon>Pseudomonadati</taxon>
        <taxon>Pseudomonadota</taxon>
        <taxon>Gammaproteobacteria</taxon>
        <taxon>Lysobacterales</taxon>
        <taxon>Lysobacteraceae</taxon>
        <taxon>Stenotrophomonas</taxon>
    </lineage>
</organism>
<accession>A0AAP5AFU3</accession>
<feature type="transmembrane region" description="Helical" evidence="8">
    <location>
        <begin position="432"/>
        <end position="453"/>
    </location>
</feature>
<dbReference type="InterPro" id="IPR050297">
    <property type="entry name" value="LipidA_mod_glycosyltrf_83"/>
</dbReference>
<dbReference type="GO" id="GO:0005886">
    <property type="term" value="C:plasma membrane"/>
    <property type="evidence" value="ECO:0007669"/>
    <property type="project" value="UniProtKB-SubCell"/>
</dbReference>
<evidence type="ECO:0000256" key="5">
    <source>
        <dbReference type="ARBA" id="ARBA00022692"/>
    </source>
</evidence>
<dbReference type="GO" id="GO:0009103">
    <property type="term" value="P:lipopolysaccharide biosynthetic process"/>
    <property type="evidence" value="ECO:0007669"/>
    <property type="project" value="TreeGrafter"/>
</dbReference>
<keyword evidence="5 8" id="KW-0812">Transmembrane</keyword>
<keyword evidence="6 8" id="KW-1133">Transmembrane helix</keyword>
<dbReference type="GO" id="GO:0016763">
    <property type="term" value="F:pentosyltransferase activity"/>
    <property type="evidence" value="ECO:0007669"/>
    <property type="project" value="TreeGrafter"/>
</dbReference>
<evidence type="ECO:0000256" key="7">
    <source>
        <dbReference type="ARBA" id="ARBA00023136"/>
    </source>
</evidence>
<dbReference type="Proteomes" id="UP001226084">
    <property type="component" value="Unassembled WGS sequence"/>
</dbReference>
<evidence type="ECO:0000256" key="1">
    <source>
        <dbReference type="ARBA" id="ARBA00004651"/>
    </source>
</evidence>
<evidence type="ECO:0000313" key="11">
    <source>
        <dbReference type="Proteomes" id="UP001226084"/>
    </source>
</evidence>
<feature type="transmembrane region" description="Helical" evidence="8">
    <location>
        <begin position="149"/>
        <end position="167"/>
    </location>
</feature>
<proteinExistence type="predicted"/>
<comment type="caution">
    <text evidence="10">The sequence shown here is derived from an EMBL/GenBank/DDBJ whole genome shotgun (WGS) entry which is preliminary data.</text>
</comment>
<feature type="domain" description="Glycosyltransferase RgtA/B/C/D-like" evidence="9">
    <location>
        <begin position="100"/>
        <end position="231"/>
    </location>
</feature>
<gene>
    <name evidence="10" type="ORF">QE424_001003</name>
</gene>
<evidence type="ECO:0000256" key="6">
    <source>
        <dbReference type="ARBA" id="ARBA00022989"/>
    </source>
</evidence>
<feature type="transmembrane region" description="Helical" evidence="8">
    <location>
        <begin position="460"/>
        <end position="478"/>
    </location>
</feature>
<keyword evidence="4 10" id="KW-0808">Transferase</keyword>